<dbReference type="Gene3D" id="3.40.50.2300">
    <property type="match status" value="1"/>
</dbReference>
<dbReference type="Pfam" id="PF00072">
    <property type="entry name" value="Response_reg"/>
    <property type="match status" value="1"/>
</dbReference>
<dbReference type="EMBL" id="MLJW01000060">
    <property type="protein sequence ID" value="OIR04083.1"/>
    <property type="molecule type" value="Genomic_DNA"/>
</dbReference>
<organism evidence="2">
    <name type="scientific">mine drainage metagenome</name>
    <dbReference type="NCBI Taxonomy" id="410659"/>
    <lineage>
        <taxon>unclassified sequences</taxon>
        <taxon>metagenomes</taxon>
        <taxon>ecological metagenomes</taxon>
    </lineage>
</organism>
<proteinExistence type="predicted"/>
<dbReference type="InterPro" id="IPR001789">
    <property type="entry name" value="Sig_transdc_resp-reg_receiver"/>
</dbReference>
<reference evidence="2" key="1">
    <citation type="submission" date="2016-10" db="EMBL/GenBank/DDBJ databases">
        <title>Sequence of Gallionella enrichment culture.</title>
        <authorList>
            <person name="Poehlein A."/>
            <person name="Muehling M."/>
            <person name="Daniel R."/>
        </authorList>
    </citation>
    <scope>NUCLEOTIDE SEQUENCE</scope>
</reference>
<dbReference type="SUPFAM" id="SSF52172">
    <property type="entry name" value="CheY-like"/>
    <property type="match status" value="1"/>
</dbReference>
<dbReference type="GO" id="GO:0000160">
    <property type="term" value="P:phosphorelay signal transduction system"/>
    <property type="evidence" value="ECO:0007669"/>
    <property type="project" value="InterPro"/>
</dbReference>
<protein>
    <submittedName>
        <fullName evidence="2">Chemotaxis protein CheY</fullName>
    </submittedName>
</protein>
<accession>A0A1J5S816</accession>
<evidence type="ECO:0000313" key="2">
    <source>
        <dbReference type="EMBL" id="OIR04083.1"/>
    </source>
</evidence>
<dbReference type="PANTHER" id="PTHR43228">
    <property type="entry name" value="TWO-COMPONENT RESPONSE REGULATOR"/>
    <property type="match status" value="1"/>
</dbReference>
<dbReference type="SMART" id="SM00448">
    <property type="entry name" value="REC"/>
    <property type="match status" value="1"/>
</dbReference>
<name>A0A1J5S816_9ZZZZ</name>
<dbReference type="PANTHER" id="PTHR43228:SF1">
    <property type="entry name" value="TWO-COMPONENT RESPONSE REGULATOR ARR22"/>
    <property type="match status" value="1"/>
</dbReference>
<dbReference type="InterPro" id="IPR011006">
    <property type="entry name" value="CheY-like_superfamily"/>
</dbReference>
<dbReference type="AlphaFoldDB" id="A0A1J5S816"/>
<evidence type="ECO:0000259" key="1">
    <source>
        <dbReference type="PROSITE" id="PS50110"/>
    </source>
</evidence>
<sequence>MDFTTGGVFPLAVRLAFGRLAAGERIEKDDAMSRPTSALLVDDEPHVRVYLRMLLKQLGVERIIEAGDGVEALALFKAEHPEVVLLDVVMPGATGPSVLEDLRRIDPAANVIVVTSQNALKTVEDMHGRGAVAYVLKHTPRDQMVKMLEEALDAIGSGESAR</sequence>
<feature type="domain" description="Response regulatory" evidence="1">
    <location>
        <begin position="37"/>
        <end position="152"/>
    </location>
</feature>
<gene>
    <name evidence="2" type="primary">cheY_9</name>
    <name evidence="2" type="ORF">GALL_138140</name>
</gene>
<dbReference type="InterPro" id="IPR052048">
    <property type="entry name" value="ST_Response_Regulator"/>
</dbReference>
<dbReference type="PROSITE" id="PS50110">
    <property type="entry name" value="RESPONSE_REGULATORY"/>
    <property type="match status" value="1"/>
</dbReference>
<comment type="caution">
    <text evidence="2">The sequence shown here is derived from an EMBL/GenBank/DDBJ whole genome shotgun (WGS) entry which is preliminary data.</text>
</comment>